<feature type="transmembrane region" description="Helical" evidence="6">
    <location>
        <begin position="45"/>
        <end position="63"/>
    </location>
</feature>
<dbReference type="GO" id="GO:0016020">
    <property type="term" value="C:membrane"/>
    <property type="evidence" value="ECO:0007669"/>
    <property type="project" value="UniProtKB-SubCell"/>
</dbReference>
<evidence type="ECO:0000256" key="1">
    <source>
        <dbReference type="ARBA" id="ARBA00004141"/>
    </source>
</evidence>
<reference evidence="8 9" key="1">
    <citation type="submission" date="2014-04" db="EMBL/GenBank/DDBJ databases">
        <title>Evolutionary Origins and Diversification of the Mycorrhizal Mutualists.</title>
        <authorList>
            <consortium name="DOE Joint Genome Institute"/>
            <consortium name="Mycorrhizal Genomics Consortium"/>
            <person name="Kohler A."/>
            <person name="Kuo A."/>
            <person name="Nagy L.G."/>
            <person name="Floudas D."/>
            <person name="Copeland A."/>
            <person name="Barry K.W."/>
            <person name="Cichocki N."/>
            <person name="Veneault-Fourrey C."/>
            <person name="LaButti K."/>
            <person name="Lindquist E.A."/>
            <person name="Lipzen A."/>
            <person name="Lundell T."/>
            <person name="Morin E."/>
            <person name="Murat C."/>
            <person name="Riley R."/>
            <person name="Ohm R."/>
            <person name="Sun H."/>
            <person name="Tunlid A."/>
            <person name="Henrissat B."/>
            <person name="Grigoriev I.V."/>
            <person name="Hibbett D.S."/>
            <person name="Martin F."/>
        </authorList>
    </citation>
    <scope>NUCLEOTIDE SEQUENCE [LARGE SCALE GENOMIC DNA]</scope>
    <source>
        <strain evidence="8 9">FD-317 M1</strain>
    </source>
</reference>
<dbReference type="PANTHER" id="PTHR33048:SF47">
    <property type="entry name" value="INTEGRAL MEMBRANE PROTEIN-RELATED"/>
    <property type="match status" value="1"/>
</dbReference>
<evidence type="ECO:0000256" key="5">
    <source>
        <dbReference type="ARBA" id="ARBA00038359"/>
    </source>
</evidence>
<dbReference type="HOGENOM" id="CLU_052841_0_1_1"/>
<keyword evidence="3 6" id="KW-1133">Transmembrane helix</keyword>
<dbReference type="InterPro" id="IPR049326">
    <property type="entry name" value="Rhodopsin_dom_fungi"/>
</dbReference>
<evidence type="ECO:0000313" key="8">
    <source>
        <dbReference type="EMBL" id="KIK61420.1"/>
    </source>
</evidence>
<accession>A0A0D0BCJ6</accession>
<dbReference type="Pfam" id="PF20684">
    <property type="entry name" value="Fung_rhodopsin"/>
    <property type="match status" value="1"/>
</dbReference>
<evidence type="ECO:0000256" key="6">
    <source>
        <dbReference type="SAM" id="Phobius"/>
    </source>
</evidence>
<feature type="transmembrane region" description="Helical" evidence="6">
    <location>
        <begin position="161"/>
        <end position="185"/>
    </location>
</feature>
<feature type="transmembrane region" description="Helical" evidence="6">
    <location>
        <begin position="14"/>
        <end position="33"/>
    </location>
</feature>
<dbReference type="InterPro" id="IPR052337">
    <property type="entry name" value="SAT4-like"/>
</dbReference>
<comment type="subcellular location">
    <subcellularLocation>
        <location evidence="1">Membrane</location>
        <topology evidence="1">Multi-pass membrane protein</topology>
    </subcellularLocation>
</comment>
<evidence type="ECO:0000313" key="9">
    <source>
        <dbReference type="Proteomes" id="UP000053593"/>
    </source>
</evidence>
<organism evidence="8 9">
    <name type="scientific">Collybiopsis luxurians FD-317 M1</name>
    <dbReference type="NCBI Taxonomy" id="944289"/>
    <lineage>
        <taxon>Eukaryota</taxon>
        <taxon>Fungi</taxon>
        <taxon>Dikarya</taxon>
        <taxon>Basidiomycota</taxon>
        <taxon>Agaricomycotina</taxon>
        <taxon>Agaricomycetes</taxon>
        <taxon>Agaricomycetidae</taxon>
        <taxon>Agaricales</taxon>
        <taxon>Marasmiineae</taxon>
        <taxon>Omphalotaceae</taxon>
        <taxon>Collybiopsis</taxon>
        <taxon>Collybiopsis luxurians</taxon>
    </lineage>
</organism>
<dbReference type="AlphaFoldDB" id="A0A0D0BCJ6"/>
<keyword evidence="4 6" id="KW-0472">Membrane</keyword>
<evidence type="ECO:0000259" key="7">
    <source>
        <dbReference type="Pfam" id="PF20684"/>
    </source>
</evidence>
<feature type="transmembrane region" description="Helical" evidence="6">
    <location>
        <begin position="83"/>
        <end position="110"/>
    </location>
</feature>
<proteinExistence type="inferred from homology"/>
<protein>
    <recommendedName>
        <fullName evidence="7">Rhodopsin domain-containing protein</fullName>
    </recommendedName>
</protein>
<feature type="transmembrane region" description="Helical" evidence="6">
    <location>
        <begin position="122"/>
        <end position="141"/>
    </location>
</feature>
<keyword evidence="9" id="KW-1185">Reference proteome</keyword>
<evidence type="ECO:0000256" key="3">
    <source>
        <dbReference type="ARBA" id="ARBA00022989"/>
    </source>
</evidence>
<dbReference type="PANTHER" id="PTHR33048">
    <property type="entry name" value="PTH11-LIKE INTEGRAL MEMBRANE PROTEIN (AFU_ORTHOLOGUE AFUA_5G11245)"/>
    <property type="match status" value="1"/>
</dbReference>
<gene>
    <name evidence="8" type="ORF">GYMLUDRAFT_260918</name>
</gene>
<evidence type="ECO:0000256" key="4">
    <source>
        <dbReference type="ARBA" id="ARBA00023136"/>
    </source>
</evidence>
<sequence>MVHWVQPSSTANRIVTTTILGIAQILTVLRIYLRGRAKRLWWDDAWALLTMLLTLLLTIAMWIRTDTPGLGPLNESHSARIVAYWLVSISFTCSLWAARMSLIFSVIRLIPPLFLLRKITEGTAVVFFLMWAGSLAQKTYVCASDRSWYRLAAPQCHLGEKVAIVELVTDLFADIALAIIPIYLLRGVGISQEKRRMLYMMFGASLLISVVSVIHAVFLLGPSGLLEAITAQAESGTALIIANLGILSPYAYRLLKNGGDFDSKPYTYYRSLSASGEVRMRRLPRLGPNDAISTVRFRNVGQTDYNQTESIASDTDIRVAEEKMSQAQAVVTMSRDFEGTFEVQNKPVPICPAEEDSIIGNPSSS</sequence>
<evidence type="ECO:0000256" key="2">
    <source>
        <dbReference type="ARBA" id="ARBA00022692"/>
    </source>
</evidence>
<dbReference type="Proteomes" id="UP000053593">
    <property type="component" value="Unassembled WGS sequence"/>
</dbReference>
<dbReference type="EMBL" id="KN834771">
    <property type="protein sequence ID" value="KIK61420.1"/>
    <property type="molecule type" value="Genomic_DNA"/>
</dbReference>
<name>A0A0D0BCJ6_9AGAR</name>
<dbReference type="OrthoDB" id="3229610at2759"/>
<keyword evidence="2 6" id="KW-0812">Transmembrane</keyword>
<feature type="transmembrane region" description="Helical" evidence="6">
    <location>
        <begin position="197"/>
        <end position="218"/>
    </location>
</feature>
<comment type="similarity">
    <text evidence="5">Belongs to the SAT4 family.</text>
</comment>
<feature type="domain" description="Rhodopsin" evidence="7">
    <location>
        <begin position="29"/>
        <end position="219"/>
    </location>
</feature>